<reference evidence="1" key="1">
    <citation type="submission" date="2014-09" db="EMBL/GenBank/DDBJ databases">
        <authorList>
            <person name="Magalhaes I.L.F."/>
            <person name="Oliveira U."/>
            <person name="Santos F.R."/>
            <person name="Vidigal T.H.D.A."/>
            <person name="Brescovit A.D."/>
            <person name="Santos A.J."/>
        </authorList>
    </citation>
    <scope>NUCLEOTIDE SEQUENCE</scope>
</reference>
<proteinExistence type="predicted"/>
<dbReference type="AlphaFoldDB" id="A0A0K8TJN3"/>
<sequence length="119" mass="13525">MDFYVYSIARGKNTDDLGKPYHTGVACLHPCTISDPEGIVRTDILDIRGNNVGEITLRYVLIRNVKQIKYRLNHSLASLWESMWYSTSRGCLNVIRTCSETRDNTVASVEETRPKDSTL</sequence>
<dbReference type="EMBL" id="GBRD01000220">
    <property type="protein sequence ID" value="JAG65601.1"/>
    <property type="molecule type" value="Transcribed_RNA"/>
</dbReference>
<protein>
    <submittedName>
        <fullName evidence="1">Uncharacterized protein</fullName>
    </submittedName>
</protein>
<evidence type="ECO:0000313" key="1">
    <source>
        <dbReference type="EMBL" id="JAG65601.1"/>
    </source>
</evidence>
<organism evidence="1">
    <name type="scientific">Lygus hesperus</name>
    <name type="common">Western plant bug</name>
    <dbReference type="NCBI Taxonomy" id="30085"/>
    <lineage>
        <taxon>Eukaryota</taxon>
        <taxon>Metazoa</taxon>
        <taxon>Ecdysozoa</taxon>
        <taxon>Arthropoda</taxon>
        <taxon>Hexapoda</taxon>
        <taxon>Insecta</taxon>
        <taxon>Pterygota</taxon>
        <taxon>Neoptera</taxon>
        <taxon>Paraneoptera</taxon>
        <taxon>Hemiptera</taxon>
        <taxon>Heteroptera</taxon>
        <taxon>Panheteroptera</taxon>
        <taxon>Cimicomorpha</taxon>
        <taxon>Miridae</taxon>
        <taxon>Mirini</taxon>
        <taxon>Lygus</taxon>
    </lineage>
</organism>
<accession>A0A0K8TJN3</accession>
<name>A0A0K8TJN3_LYGHE</name>